<evidence type="ECO:0000256" key="3">
    <source>
        <dbReference type="ARBA" id="ARBA00022801"/>
    </source>
</evidence>
<feature type="transmembrane region" description="Helical" evidence="5">
    <location>
        <begin position="227"/>
        <end position="253"/>
    </location>
</feature>
<proteinExistence type="inferred from homology"/>
<dbReference type="EMBL" id="BAABHJ010000008">
    <property type="protein sequence ID" value="GAA4608097.1"/>
    <property type="molecule type" value="Genomic_DNA"/>
</dbReference>
<reference evidence="8" key="1">
    <citation type="journal article" date="2019" name="Int. J. Syst. Evol. Microbiol.">
        <title>The Global Catalogue of Microorganisms (GCM) 10K type strain sequencing project: providing services to taxonomists for standard genome sequencing and annotation.</title>
        <authorList>
            <consortium name="The Broad Institute Genomics Platform"/>
            <consortium name="The Broad Institute Genome Sequencing Center for Infectious Disease"/>
            <person name="Wu L."/>
            <person name="Ma J."/>
        </authorList>
    </citation>
    <scope>NUCLEOTIDE SEQUENCE [LARGE SCALE GENOMIC DNA]</scope>
    <source>
        <strain evidence="8">JCM 17938</strain>
    </source>
</reference>
<comment type="caution">
    <text evidence="7">The sequence shown here is derived from an EMBL/GenBank/DDBJ whole genome shotgun (WGS) entry which is preliminary data.</text>
</comment>
<dbReference type="InterPro" id="IPR051201">
    <property type="entry name" value="Chloro_Bact_Ser_Proteases"/>
</dbReference>
<accession>A0ABP8TMD8</accession>
<evidence type="ECO:0000259" key="6">
    <source>
        <dbReference type="PROSITE" id="PS50106"/>
    </source>
</evidence>
<keyword evidence="3" id="KW-0378">Hydrolase</keyword>
<comment type="similarity">
    <text evidence="1">Belongs to the peptidase S1C family.</text>
</comment>
<dbReference type="SMART" id="SM00228">
    <property type="entry name" value="PDZ"/>
    <property type="match status" value="1"/>
</dbReference>
<dbReference type="RefSeq" id="WP_345354077.1">
    <property type="nucleotide sequence ID" value="NZ_BAABHJ010000008.1"/>
</dbReference>
<evidence type="ECO:0000256" key="5">
    <source>
        <dbReference type="SAM" id="Phobius"/>
    </source>
</evidence>
<dbReference type="InterPro" id="IPR001940">
    <property type="entry name" value="Peptidase_S1C"/>
</dbReference>
<keyword evidence="5" id="KW-1133">Transmembrane helix</keyword>
<feature type="region of interest" description="Disordered" evidence="4">
    <location>
        <begin position="256"/>
        <end position="279"/>
    </location>
</feature>
<evidence type="ECO:0000256" key="4">
    <source>
        <dbReference type="SAM" id="MobiDB-lite"/>
    </source>
</evidence>
<dbReference type="Gene3D" id="2.30.42.10">
    <property type="match status" value="1"/>
</dbReference>
<feature type="domain" description="PDZ" evidence="6">
    <location>
        <begin position="527"/>
        <end position="579"/>
    </location>
</feature>
<evidence type="ECO:0000313" key="8">
    <source>
        <dbReference type="Proteomes" id="UP001500212"/>
    </source>
</evidence>
<protein>
    <submittedName>
        <fullName evidence="7">Trypsin-like peptidase domain-containing protein</fullName>
    </submittedName>
</protein>
<keyword evidence="5" id="KW-0812">Transmembrane</keyword>
<keyword evidence="8" id="KW-1185">Reference proteome</keyword>
<dbReference type="Gene3D" id="2.40.10.10">
    <property type="entry name" value="Trypsin-like serine proteases"/>
    <property type="match status" value="2"/>
</dbReference>
<dbReference type="InterPro" id="IPR036034">
    <property type="entry name" value="PDZ_sf"/>
</dbReference>
<dbReference type="PRINTS" id="PR00834">
    <property type="entry name" value="PROTEASES2C"/>
</dbReference>
<dbReference type="InterPro" id="IPR001478">
    <property type="entry name" value="PDZ"/>
</dbReference>
<dbReference type="InterPro" id="IPR043504">
    <property type="entry name" value="Peptidase_S1_PA_chymotrypsin"/>
</dbReference>
<gene>
    <name evidence="7" type="ORF">GCM10023195_31420</name>
</gene>
<dbReference type="Pfam" id="PF13365">
    <property type="entry name" value="Trypsin_2"/>
    <property type="match status" value="1"/>
</dbReference>
<dbReference type="InterPro" id="IPR009003">
    <property type="entry name" value="Peptidase_S1_PA"/>
</dbReference>
<evidence type="ECO:0000256" key="1">
    <source>
        <dbReference type="ARBA" id="ARBA00010541"/>
    </source>
</evidence>
<dbReference type="PANTHER" id="PTHR43343:SF3">
    <property type="entry name" value="PROTEASE DO-LIKE 8, CHLOROPLASTIC"/>
    <property type="match status" value="1"/>
</dbReference>
<feature type="compositionally biased region" description="Pro residues" evidence="4">
    <location>
        <begin position="178"/>
        <end position="194"/>
    </location>
</feature>
<evidence type="ECO:0000256" key="2">
    <source>
        <dbReference type="ARBA" id="ARBA00022670"/>
    </source>
</evidence>
<organism evidence="7 8">
    <name type="scientific">Actinoallomurus liliacearum</name>
    <dbReference type="NCBI Taxonomy" id="1080073"/>
    <lineage>
        <taxon>Bacteria</taxon>
        <taxon>Bacillati</taxon>
        <taxon>Actinomycetota</taxon>
        <taxon>Actinomycetes</taxon>
        <taxon>Streptosporangiales</taxon>
        <taxon>Thermomonosporaceae</taxon>
        <taxon>Actinoallomurus</taxon>
    </lineage>
</organism>
<evidence type="ECO:0000313" key="7">
    <source>
        <dbReference type="EMBL" id="GAA4608097.1"/>
    </source>
</evidence>
<dbReference type="Proteomes" id="UP001500212">
    <property type="component" value="Unassembled WGS sequence"/>
</dbReference>
<name>A0ABP8TMD8_9ACTN</name>
<keyword evidence="2" id="KW-0645">Protease</keyword>
<dbReference type="Pfam" id="PF13180">
    <property type="entry name" value="PDZ_2"/>
    <property type="match status" value="1"/>
</dbReference>
<dbReference type="PROSITE" id="PS50106">
    <property type="entry name" value="PDZ"/>
    <property type="match status" value="1"/>
</dbReference>
<feature type="region of interest" description="Disordered" evidence="4">
    <location>
        <begin position="1"/>
        <end position="223"/>
    </location>
</feature>
<dbReference type="PANTHER" id="PTHR43343">
    <property type="entry name" value="PEPTIDASE S12"/>
    <property type="match status" value="1"/>
</dbReference>
<dbReference type="SUPFAM" id="SSF50494">
    <property type="entry name" value="Trypsin-like serine proteases"/>
    <property type="match status" value="1"/>
</dbReference>
<sequence>MTDDSRAPGGATPDDGRVHGPNAGDEDAAPSLTDQLLVSGPPRYEGMAPPDPGASSYGEEGRPYGSVGVPSQGGPTTMPDQDGLPGLEQGGPGYAPQGGQPGLDDGRPGYVGQNGRPGLEQGGPGYAPQGGQPGLDDGRPGYVGQNGWPGLDEGRPAYTGQGAPAYGQGGRPGEQQGPPRPIFTPHNQPQPSPVPYAWGTPPGGPGGTGPNWAPVPSVRPSERSGPVMGVFVAVAVAVALIAGALGAGIGVVATRNSGPRSVDLGGGSTTGAKNRDPGSVAGIAKRVVPSVVMIKVANATEGGAGTGFIVNGGYIVTNNHVVAPAAQGGTMQVVFNDGKTTSASIIGRDPNSDIAVIKPGSLDGRPALLLGDSDGIAVGDPVIAIGSPLGLAGTVTTGIVSALNRPVTTSGESGESAYISAVQTDAAINPGNSGGPLVDSQGRVIGVNSAIATLGGQSLGGDKQQSGSIGLGFAIPSNQVKRVAEQLIKGGKVTHPIIGACMDMSYQGSGARIATSGSATQCKGGTITPGGPAEKAGLKAGDVITSFGGKPIGGADELIVAIRSKSPGDTVPVVYTRAGQSRTVQLTLAAGN</sequence>
<dbReference type="SUPFAM" id="SSF50156">
    <property type="entry name" value="PDZ domain-like"/>
    <property type="match status" value="1"/>
</dbReference>
<keyword evidence="5" id="KW-0472">Membrane</keyword>